<gene>
    <name evidence="2" type="ORF">F2P81_018171</name>
</gene>
<feature type="compositionally biased region" description="Basic and acidic residues" evidence="1">
    <location>
        <begin position="36"/>
        <end position="55"/>
    </location>
</feature>
<sequence length="94" mass="10504">MVTSCDRSCGNVHPGTSVQQLNPYVKQTLSFSQRLYGERTSSDSTRRRRCVDRAVKPRPLSPIKPARGRLDRSSLNADSESSQVVISLRNVGER</sequence>
<protein>
    <submittedName>
        <fullName evidence="2">Uncharacterized protein</fullName>
    </submittedName>
</protein>
<proteinExistence type="predicted"/>
<organism evidence="2 3">
    <name type="scientific">Scophthalmus maximus</name>
    <name type="common">Turbot</name>
    <name type="synonym">Psetta maxima</name>
    <dbReference type="NCBI Taxonomy" id="52904"/>
    <lineage>
        <taxon>Eukaryota</taxon>
        <taxon>Metazoa</taxon>
        <taxon>Chordata</taxon>
        <taxon>Craniata</taxon>
        <taxon>Vertebrata</taxon>
        <taxon>Euteleostomi</taxon>
        <taxon>Actinopterygii</taxon>
        <taxon>Neopterygii</taxon>
        <taxon>Teleostei</taxon>
        <taxon>Neoteleostei</taxon>
        <taxon>Acanthomorphata</taxon>
        <taxon>Carangaria</taxon>
        <taxon>Pleuronectiformes</taxon>
        <taxon>Pleuronectoidei</taxon>
        <taxon>Scophthalmidae</taxon>
        <taxon>Scophthalmus</taxon>
    </lineage>
</organism>
<accession>A0A6A4S1H3</accession>
<reference evidence="2 3" key="1">
    <citation type="submission" date="2019-06" db="EMBL/GenBank/DDBJ databases">
        <title>Draft genomes of female and male turbot (Scophthalmus maximus).</title>
        <authorList>
            <person name="Xu H."/>
            <person name="Xu X.-W."/>
            <person name="Shao C."/>
            <person name="Chen S."/>
        </authorList>
    </citation>
    <scope>NUCLEOTIDE SEQUENCE [LARGE SCALE GENOMIC DNA]</scope>
    <source>
        <strain evidence="2">Ysfricsl-2016a</strain>
        <tissue evidence="2">Blood</tissue>
    </source>
</reference>
<dbReference type="Proteomes" id="UP000438429">
    <property type="component" value="Unassembled WGS sequence"/>
</dbReference>
<feature type="region of interest" description="Disordered" evidence="1">
    <location>
        <begin position="36"/>
        <end position="94"/>
    </location>
</feature>
<evidence type="ECO:0000313" key="2">
    <source>
        <dbReference type="EMBL" id="KAF0029066.1"/>
    </source>
</evidence>
<dbReference type="AlphaFoldDB" id="A0A6A4S1H3"/>
<evidence type="ECO:0000256" key="1">
    <source>
        <dbReference type="SAM" id="MobiDB-lite"/>
    </source>
</evidence>
<name>A0A6A4S1H3_SCOMX</name>
<evidence type="ECO:0000313" key="3">
    <source>
        <dbReference type="Proteomes" id="UP000438429"/>
    </source>
</evidence>
<feature type="compositionally biased region" description="Polar residues" evidence="1">
    <location>
        <begin position="73"/>
        <end position="85"/>
    </location>
</feature>
<comment type="caution">
    <text evidence="2">The sequence shown here is derived from an EMBL/GenBank/DDBJ whole genome shotgun (WGS) entry which is preliminary data.</text>
</comment>
<dbReference type="EMBL" id="VEVO01000016">
    <property type="protein sequence ID" value="KAF0029066.1"/>
    <property type="molecule type" value="Genomic_DNA"/>
</dbReference>